<keyword evidence="3" id="KW-0238">DNA-binding</keyword>
<keyword evidence="4" id="KW-0233">DNA recombination</keyword>
<reference evidence="8 9" key="1">
    <citation type="submission" date="2017-07" db="EMBL/GenBank/DDBJ databases">
        <title>The new phylogeny of genus Mycobacterium.</title>
        <authorList>
            <person name="Tortoli E."/>
            <person name="Trovato A."/>
            <person name="Cirillo D.M."/>
        </authorList>
    </citation>
    <scope>NUCLEOTIDE SEQUENCE [LARGE SCALE GENOMIC DNA]</scope>
    <source>
        <strain evidence="8 9">ATCC 33027</strain>
    </source>
</reference>
<dbReference type="Pfam" id="PF07282">
    <property type="entry name" value="Cas12f1-like_TNB"/>
    <property type="match status" value="1"/>
</dbReference>
<evidence type="ECO:0000259" key="6">
    <source>
        <dbReference type="Pfam" id="PF01385"/>
    </source>
</evidence>
<organism evidence="8 9">
    <name type="scientific">Mycolicibacterium sphagni</name>
    <dbReference type="NCBI Taxonomy" id="1786"/>
    <lineage>
        <taxon>Bacteria</taxon>
        <taxon>Bacillati</taxon>
        <taxon>Actinomycetota</taxon>
        <taxon>Actinomycetes</taxon>
        <taxon>Mycobacteriales</taxon>
        <taxon>Mycobacteriaceae</taxon>
        <taxon>Mycolicibacterium</taxon>
    </lineage>
</organism>
<evidence type="ECO:0000256" key="4">
    <source>
        <dbReference type="ARBA" id="ARBA00023172"/>
    </source>
</evidence>
<name>A0A255DDH3_9MYCO</name>
<gene>
    <name evidence="8" type="ORF">CG716_25810</name>
</gene>
<dbReference type="Proteomes" id="UP000216063">
    <property type="component" value="Unassembled WGS sequence"/>
</dbReference>
<evidence type="ECO:0000256" key="1">
    <source>
        <dbReference type="ARBA" id="ARBA00008761"/>
    </source>
</evidence>
<feature type="compositionally biased region" description="Basic and acidic residues" evidence="5">
    <location>
        <begin position="98"/>
        <end position="110"/>
    </location>
</feature>
<feature type="domain" description="Probable transposase IS891/IS1136/IS1341" evidence="6">
    <location>
        <begin position="182"/>
        <end position="294"/>
    </location>
</feature>
<evidence type="ECO:0000313" key="9">
    <source>
        <dbReference type="Proteomes" id="UP000216063"/>
    </source>
</evidence>
<comment type="similarity">
    <text evidence="1">In the C-terminal section; belongs to the transposase 35 family.</text>
</comment>
<dbReference type="InterPro" id="IPR010095">
    <property type="entry name" value="Cas12f1-like_TNB"/>
</dbReference>
<evidence type="ECO:0000256" key="5">
    <source>
        <dbReference type="SAM" id="MobiDB-lite"/>
    </source>
</evidence>
<sequence>MSSSARGAKVRYAYRLRMSATAKALLLAEWDRCRWVWNQCVAASDAAHRTSITTGVKLECGPAQLDKLLTGWRAEHQWLSDGSSVAQQQTIRDFGRARTKALSDRKDKRLSPRQRRGLPKFKSKHRAAPSLNYTLRGFVLDGRVIRLAGGIVVRPLWSRELPAAPSSIRVYRDALDRWWCSFVVTRPDTELLPTTGQSIGIDWGVVDLAVTTSANHDLEHPQHGRAAAARLTRYQRMMARRKPARGAVPSRGYKAAKRAAAKQHAHVAAQRVDTGRKWAKSIVTDFDQIAVENFRPKFLARSRTARKAADGAIAATKRGLIEQADKHGRDLVLVDPKYTTTDCSSCGARAKHLLPLSKRIYRCDYCGNVAPRDKNSASVIRNRAGFVPAGVDGIRPERSPSGQAA</sequence>
<evidence type="ECO:0000256" key="2">
    <source>
        <dbReference type="ARBA" id="ARBA00022578"/>
    </source>
</evidence>
<proteinExistence type="inferred from homology"/>
<keyword evidence="2" id="KW-0815">Transposition</keyword>
<dbReference type="EMBL" id="NOZR01000030">
    <property type="protein sequence ID" value="OYN75295.1"/>
    <property type="molecule type" value="Genomic_DNA"/>
</dbReference>
<dbReference type="AlphaFoldDB" id="A0A255DDH3"/>
<dbReference type="OrthoDB" id="6230307at2"/>
<feature type="region of interest" description="Disordered" evidence="5">
    <location>
        <begin position="98"/>
        <end position="121"/>
    </location>
</feature>
<dbReference type="Pfam" id="PF01385">
    <property type="entry name" value="OrfB_IS605"/>
    <property type="match status" value="1"/>
</dbReference>
<dbReference type="RefSeq" id="WP_094483986.1">
    <property type="nucleotide sequence ID" value="NZ_JACKSC010000012.1"/>
</dbReference>
<dbReference type="GO" id="GO:0003677">
    <property type="term" value="F:DNA binding"/>
    <property type="evidence" value="ECO:0007669"/>
    <property type="project" value="UniProtKB-KW"/>
</dbReference>
<dbReference type="NCBIfam" id="NF040570">
    <property type="entry name" value="guided_TnpB"/>
    <property type="match status" value="1"/>
</dbReference>
<dbReference type="InterPro" id="IPR001959">
    <property type="entry name" value="Transposase"/>
</dbReference>
<evidence type="ECO:0000256" key="3">
    <source>
        <dbReference type="ARBA" id="ARBA00023125"/>
    </source>
</evidence>
<dbReference type="GO" id="GO:0032196">
    <property type="term" value="P:transposition"/>
    <property type="evidence" value="ECO:0007669"/>
    <property type="project" value="UniProtKB-KW"/>
</dbReference>
<protein>
    <submittedName>
        <fullName evidence="8">Transposase</fullName>
    </submittedName>
</protein>
<evidence type="ECO:0000259" key="7">
    <source>
        <dbReference type="Pfam" id="PF07282"/>
    </source>
</evidence>
<dbReference type="GO" id="GO:0006310">
    <property type="term" value="P:DNA recombination"/>
    <property type="evidence" value="ECO:0007669"/>
    <property type="project" value="UniProtKB-KW"/>
</dbReference>
<feature type="compositionally biased region" description="Basic residues" evidence="5">
    <location>
        <begin position="111"/>
        <end position="121"/>
    </location>
</feature>
<comment type="caution">
    <text evidence="8">The sequence shown here is derived from an EMBL/GenBank/DDBJ whole genome shotgun (WGS) entry which is preliminary data.</text>
</comment>
<accession>A0A255DDH3</accession>
<keyword evidence="9" id="KW-1185">Reference proteome</keyword>
<feature type="domain" description="Cas12f1-like TNB" evidence="7">
    <location>
        <begin position="320"/>
        <end position="380"/>
    </location>
</feature>
<evidence type="ECO:0000313" key="8">
    <source>
        <dbReference type="EMBL" id="OYN75295.1"/>
    </source>
</evidence>